<dbReference type="PANTHER" id="PTHR23163:SF0">
    <property type="entry name" value="E3 UBIQUITIN-PROTEIN LIGASE BRE1"/>
    <property type="match status" value="1"/>
</dbReference>
<feature type="coiled-coil region" evidence="6">
    <location>
        <begin position="694"/>
        <end position="826"/>
    </location>
</feature>
<evidence type="ECO:0008006" key="12">
    <source>
        <dbReference type="Google" id="ProtNLM"/>
    </source>
</evidence>
<dbReference type="Proteomes" id="UP001295423">
    <property type="component" value="Unassembled WGS sequence"/>
</dbReference>
<feature type="compositionally biased region" description="Basic and acidic residues" evidence="7">
    <location>
        <begin position="213"/>
        <end position="230"/>
    </location>
</feature>
<feature type="compositionally biased region" description="Low complexity" evidence="7">
    <location>
        <begin position="579"/>
        <end position="618"/>
    </location>
</feature>
<comment type="caution">
    <text evidence="10">The sequence shown here is derived from an EMBL/GenBank/DDBJ whole genome shotgun (WGS) entry which is preliminary data.</text>
</comment>
<evidence type="ECO:0000256" key="1">
    <source>
        <dbReference type="ARBA" id="ARBA00004123"/>
    </source>
</evidence>
<keyword evidence="4" id="KW-0862">Zinc</keyword>
<evidence type="ECO:0000256" key="6">
    <source>
        <dbReference type="SAM" id="Coils"/>
    </source>
</evidence>
<evidence type="ECO:0000313" key="11">
    <source>
        <dbReference type="Proteomes" id="UP001295423"/>
    </source>
</evidence>
<feature type="compositionally biased region" description="Low complexity" evidence="7">
    <location>
        <begin position="64"/>
        <end position="78"/>
    </location>
</feature>
<proteinExistence type="predicted"/>
<name>A0AAD2PXP1_9STRA</name>
<organism evidence="10 11">
    <name type="scientific">Cylindrotheca closterium</name>
    <dbReference type="NCBI Taxonomy" id="2856"/>
    <lineage>
        <taxon>Eukaryota</taxon>
        <taxon>Sar</taxon>
        <taxon>Stramenopiles</taxon>
        <taxon>Ochrophyta</taxon>
        <taxon>Bacillariophyta</taxon>
        <taxon>Bacillariophyceae</taxon>
        <taxon>Bacillariophycidae</taxon>
        <taxon>Bacillariales</taxon>
        <taxon>Bacillariaceae</taxon>
        <taxon>Cylindrotheca</taxon>
    </lineage>
</organism>
<dbReference type="CDD" id="cd00350">
    <property type="entry name" value="rubredoxin_like"/>
    <property type="match status" value="1"/>
</dbReference>
<comment type="subcellular location">
    <subcellularLocation>
        <location evidence="1">Nucleus</location>
    </subcellularLocation>
</comment>
<dbReference type="InterPro" id="IPR002014">
    <property type="entry name" value="VHS_dom"/>
</dbReference>
<dbReference type="PROSITE" id="PS50179">
    <property type="entry name" value="VHS"/>
    <property type="match status" value="1"/>
</dbReference>
<dbReference type="SUPFAM" id="SSF57802">
    <property type="entry name" value="Rubredoxin-like"/>
    <property type="match status" value="1"/>
</dbReference>
<dbReference type="PROSITE" id="PS50903">
    <property type="entry name" value="RUBREDOXIN_LIKE"/>
    <property type="match status" value="1"/>
</dbReference>
<dbReference type="GO" id="GO:0061630">
    <property type="term" value="F:ubiquitin protein ligase activity"/>
    <property type="evidence" value="ECO:0007669"/>
    <property type="project" value="TreeGrafter"/>
</dbReference>
<keyword evidence="3" id="KW-0863">Zinc-finger</keyword>
<feature type="region of interest" description="Disordered" evidence="7">
    <location>
        <begin position="205"/>
        <end position="230"/>
    </location>
</feature>
<feature type="region of interest" description="Disordered" evidence="7">
    <location>
        <begin position="579"/>
        <end position="634"/>
    </location>
</feature>
<dbReference type="PANTHER" id="PTHR23163">
    <property type="entry name" value="RING FINGER PROTEIN-RELATED"/>
    <property type="match status" value="1"/>
</dbReference>
<keyword evidence="6" id="KW-0175">Coiled coil</keyword>
<reference evidence="10" key="1">
    <citation type="submission" date="2023-08" db="EMBL/GenBank/DDBJ databases">
        <authorList>
            <person name="Audoor S."/>
            <person name="Bilcke G."/>
        </authorList>
    </citation>
    <scope>NUCLEOTIDE SEQUENCE</scope>
</reference>
<evidence type="ECO:0000259" key="9">
    <source>
        <dbReference type="PROSITE" id="PS50903"/>
    </source>
</evidence>
<keyword evidence="5" id="KW-0539">Nucleus</keyword>
<dbReference type="InterPro" id="IPR024934">
    <property type="entry name" value="Rubredoxin-like_dom"/>
</dbReference>
<evidence type="ECO:0000259" key="8">
    <source>
        <dbReference type="PROSITE" id="PS50179"/>
    </source>
</evidence>
<feature type="compositionally biased region" description="Polar residues" evidence="7">
    <location>
        <begin position="13"/>
        <end position="42"/>
    </location>
</feature>
<evidence type="ECO:0000256" key="5">
    <source>
        <dbReference type="ARBA" id="ARBA00023242"/>
    </source>
</evidence>
<feature type="coiled-coil region" evidence="6">
    <location>
        <begin position="394"/>
        <end position="468"/>
    </location>
</feature>
<evidence type="ECO:0000313" key="10">
    <source>
        <dbReference type="EMBL" id="CAJ1966568.1"/>
    </source>
</evidence>
<evidence type="ECO:0000256" key="4">
    <source>
        <dbReference type="ARBA" id="ARBA00022833"/>
    </source>
</evidence>
<feature type="compositionally biased region" description="Basic and acidic residues" evidence="7">
    <location>
        <begin position="619"/>
        <end position="634"/>
    </location>
</feature>
<dbReference type="GO" id="GO:0005634">
    <property type="term" value="C:nucleus"/>
    <property type="evidence" value="ECO:0007669"/>
    <property type="project" value="UniProtKB-SubCell"/>
</dbReference>
<dbReference type="Gene3D" id="2.20.28.10">
    <property type="match status" value="1"/>
</dbReference>
<evidence type="ECO:0000256" key="2">
    <source>
        <dbReference type="ARBA" id="ARBA00022723"/>
    </source>
</evidence>
<sequence length="1397" mass="154416">MKRALAQRAKESGMTNGVGPSSPKQPLSINTQDRSSEGQLSVSDLPEKSLSSTPTSRLEALKQSSNSVSSPRPSSSSPRPKKRARESIVKLEEEGEDDSNASSFYLRHQNRALASELRMLQYELSRLERERDYRRSQCTQAVQILNSLQATWTQMESALQCGHPSQKANSSIAAENDAPPSTGSGSSVELIGALLNSLAVLGTTPGKKGRIRGHGDEDLSEVKPHDFMDEDGTKQLDDLLRITDNVSERAQILQKWIWAVLDEVNSSTNERHIDLNKPGIEHDQKVANLNAMNSTLKEQIAELSTSRDEMSKSDKRVRRGLYRLAAGRVKLQEVLKEIVVTDEDKEAAAKWMEETPIVPAVQETTATSTASNNAADGENKTADTAAMAALSKKVDELQEIAKSRDAEIKKLLEQKEEQIRKINSLILNTKVDDAKSLSEQQIKQSDFYAELTAKLMTSERKAQSTNDKLGKLTKEWSQAMADTQATQKAMEDMQLKHLKKWKDFSDDTEMDEDGNGDNTGGPIGAEETITLQHKLKQAIENVRQAEITRQSLDEAVTMNQTLQSKLDEVKTKYSALQISRSSGNGSNSQSASASASTAGPSTPKQRHSSLGSSSTPSGEKSEGSEKHERDAAKLHKDYRKVRKELAAAIASKEAAKAKLATSERERHSLSLANSRLLKQAAERDDVNAKSLSTILHLKQLTDQMSKEKENLENQIKSSQQVALAARLAANARERVTEEFEKARKELGLQVKEWEEKFDSVSKDKEILEGKLAQQKAVMATALKDAEKSKKRCDELVSESTNLEDEKRQLKESLAVAKHEAAKASSAANHSSSLVDNSHGGMGSSSSGFTVDQLSTQVSVLKNRLVCPVCNVRDKTCILLRLSSMVHFNPYFFTILLVDPPSSLSFFLLYDLGIPLMDVSFQLSAFTKHPTKSVSQNTFNLTEKTMRVSVLALSLSLLAGNSDAFSPLHLSKVSSALRSGNNLHEFDYLLNEDASIFTQQQSRSRRRVQLNDDRATVFTSSIAPSADVAEELMAESMEGDVDPYAEMGLEQINAQAVKIQQEDQSMSQKMENRLKEMDFQDVCTTLILPSILAFAGLRWGFNKAAGRVEEKKDATLDSFASEMIYHDGDFEEMKLCYSDYSKKLMFLGPAKSNAMLKRYLETYAKKRTVSPQAISSLSYVFTLFKLSEEKAGQLLVSLCRDMGDTKLSSAGKLLFFGSRILKSPEGKAALQPVKDMIKASYREEAVAETMVETSQQAMAEAAYRSAVLAAGKDQETLTIGWEVLGLTKEVATRIFEDEAKEGFLSEREKMYGGQSQRYDSKGNKLDKEGKLTDAEAQKAAEEEAKQESEPASNVYECSECGFTLFIAKGREFKFYGEDFKCPECGAGKDKFKAKDLEG</sequence>
<dbReference type="InterPro" id="IPR013956">
    <property type="entry name" value="E3_ubiquit_lig_Bre1"/>
</dbReference>
<dbReference type="GO" id="GO:0033503">
    <property type="term" value="C:HULC complex"/>
    <property type="evidence" value="ECO:0007669"/>
    <property type="project" value="TreeGrafter"/>
</dbReference>
<dbReference type="GO" id="GO:0035091">
    <property type="term" value="F:phosphatidylinositol binding"/>
    <property type="evidence" value="ECO:0007669"/>
    <property type="project" value="InterPro"/>
</dbReference>
<gene>
    <name evidence="10" type="ORF">CYCCA115_LOCUS22151</name>
</gene>
<dbReference type="GO" id="GO:0043130">
    <property type="term" value="F:ubiquitin binding"/>
    <property type="evidence" value="ECO:0007669"/>
    <property type="project" value="InterPro"/>
</dbReference>
<feature type="domain" description="VHS" evidence="8">
    <location>
        <begin position="374"/>
        <end position="505"/>
    </location>
</feature>
<keyword evidence="2" id="KW-0479">Metal-binding</keyword>
<evidence type="ECO:0000256" key="7">
    <source>
        <dbReference type="SAM" id="MobiDB-lite"/>
    </source>
</evidence>
<dbReference type="GO" id="GO:0008270">
    <property type="term" value="F:zinc ion binding"/>
    <property type="evidence" value="ECO:0007669"/>
    <property type="project" value="UniProtKB-KW"/>
</dbReference>
<protein>
    <recommendedName>
        <fullName evidence="12">Rubredoxin-like domain-containing protein</fullName>
    </recommendedName>
</protein>
<evidence type="ECO:0000256" key="3">
    <source>
        <dbReference type="ARBA" id="ARBA00022771"/>
    </source>
</evidence>
<feature type="region of interest" description="Disordered" evidence="7">
    <location>
        <begin position="1"/>
        <end position="86"/>
    </location>
</feature>
<dbReference type="EMBL" id="CAKOGP040002302">
    <property type="protein sequence ID" value="CAJ1966568.1"/>
    <property type="molecule type" value="Genomic_DNA"/>
</dbReference>
<feature type="coiled-coil region" evidence="6">
    <location>
        <begin position="535"/>
        <end position="579"/>
    </location>
</feature>
<dbReference type="GO" id="GO:0005506">
    <property type="term" value="F:iron ion binding"/>
    <property type="evidence" value="ECO:0007669"/>
    <property type="project" value="InterPro"/>
</dbReference>
<accession>A0AAD2PXP1</accession>
<feature type="domain" description="Rubredoxin-like" evidence="9">
    <location>
        <begin position="1351"/>
        <end position="1393"/>
    </location>
</feature>
<keyword evidence="11" id="KW-1185">Reference proteome</keyword>